<feature type="transmembrane region" description="Helical" evidence="6">
    <location>
        <begin position="377"/>
        <end position="399"/>
    </location>
</feature>
<feature type="transmembrane region" description="Helical" evidence="6">
    <location>
        <begin position="247"/>
        <end position="268"/>
    </location>
</feature>
<evidence type="ECO:0000259" key="7">
    <source>
        <dbReference type="PROSITE" id="PS50850"/>
    </source>
</evidence>
<organism evidence="8 9">
    <name type="scientific">Polaribacter gangjinensis</name>
    <dbReference type="NCBI Taxonomy" id="574710"/>
    <lineage>
        <taxon>Bacteria</taxon>
        <taxon>Pseudomonadati</taxon>
        <taxon>Bacteroidota</taxon>
        <taxon>Flavobacteriia</taxon>
        <taxon>Flavobacteriales</taxon>
        <taxon>Flavobacteriaceae</taxon>
    </lineage>
</organism>
<reference evidence="8 9" key="1">
    <citation type="submission" date="2016-12" db="EMBL/GenBank/DDBJ databases">
        <title>Trade-off between light-utilization and light-protection in marine flavobacteria.</title>
        <authorList>
            <person name="Kumagai Y."/>
            <person name="Yoshizawa S."/>
            <person name="Kogure K."/>
            <person name="Iwasaki W."/>
        </authorList>
    </citation>
    <scope>NUCLEOTIDE SEQUENCE [LARGE SCALE GENOMIC DNA]</scope>
    <source>
        <strain evidence="8 9">KCTC 22729</strain>
    </source>
</reference>
<dbReference type="EMBL" id="MSCL01000001">
    <property type="protein sequence ID" value="PQJ74104.1"/>
    <property type="molecule type" value="Genomic_DNA"/>
</dbReference>
<feature type="transmembrane region" description="Helical" evidence="6">
    <location>
        <begin position="90"/>
        <end position="108"/>
    </location>
</feature>
<comment type="subcellular location">
    <subcellularLocation>
        <location evidence="1">Endomembrane system</location>
        <topology evidence="1">Multi-pass membrane protein</topology>
    </subcellularLocation>
</comment>
<dbReference type="Proteomes" id="UP000237608">
    <property type="component" value="Unassembled WGS sequence"/>
</dbReference>
<name>A0A2S7W8Y9_9FLAO</name>
<evidence type="ECO:0000256" key="5">
    <source>
        <dbReference type="ARBA" id="ARBA00023136"/>
    </source>
</evidence>
<evidence type="ECO:0000256" key="4">
    <source>
        <dbReference type="ARBA" id="ARBA00022989"/>
    </source>
</evidence>
<dbReference type="SUPFAM" id="SSF103473">
    <property type="entry name" value="MFS general substrate transporter"/>
    <property type="match status" value="1"/>
</dbReference>
<feature type="transmembrane region" description="Helical" evidence="6">
    <location>
        <begin position="114"/>
        <end position="135"/>
    </location>
</feature>
<feature type="transmembrane region" description="Helical" evidence="6">
    <location>
        <begin position="405"/>
        <end position="424"/>
    </location>
</feature>
<dbReference type="GO" id="GO:0012505">
    <property type="term" value="C:endomembrane system"/>
    <property type="evidence" value="ECO:0007669"/>
    <property type="project" value="UniProtKB-SubCell"/>
</dbReference>
<evidence type="ECO:0000313" key="9">
    <source>
        <dbReference type="Proteomes" id="UP000237608"/>
    </source>
</evidence>
<feature type="transmembrane region" description="Helical" evidence="6">
    <location>
        <begin position="58"/>
        <end position="78"/>
    </location>
</feature>
<evidence type="ECO:0000256" key="1">
    <source>
        <dbReference type="ARBA" id="ARBA00004127"/>
    </source>
</evidence>
<evidence type="ECO:0000256" key="6">
    <source>
        <dbReference type="SAM" id="Phobius"/>
    </source>
</evidence>
<gene>
    <name evidence="8" type="ORF">BTO13_01915</name>
</gene>
<accession>A0A2S7W8Y9</accession>
<dbReference type="RefSeq" id="WP_105045256.1">
    <property type="nucleotide sequence ID" value="NZ_CP150662.1"/>
</dbReference>
<comment type="caution">
    <text evidence="8">The sequence shown here is derived from an EMBL/GenBank/DDBJ whole genome shotgun (WGS) entry which is preliminary data.</text>
</comment>
<dbReference type="InterPro" id="IPR036259">
    <property type="entry name" value="MFS_trans_sf"/>
</dbReference>
<dbReference type="PANTHER" id="PTHR23519:SF1">
    <property type="entry name" value="AUTOPHAGY-RELATED PROTEIN 22"/>
    <property type="match status" value="1"/>
</dbReference>
<keyword evidence="5 6" id="KW-0472">Membrane</keyword>
<dbReference type="GO" id="GO:0022857">
    <property type="term" value="F:transmembrane transporter activity"/>
    <property type="evidence" value="ECO:0007669"/>
    <property type="project" value="InterPro"/>
</dbReference>
<dbReference type="Pfam" id="PF11700">
    <property type="entry name" value="ATG22"/>
    <property type="match status" value="1"/>
</dbReference>
<dbReference type="PANTHER" id="PTHR23519">
    <property type="entry name" value="AUTOPHAGY-RELATED PROTEIN 22"/>
    <property type="match status" value="1"/>
</dbReference>
<dbReference type="InterPro" id="IPR020846">
    <property type="entry name" value="MFS_dom"/>
</dbReference>
<feature type="transmembrane region" description="Helical" evidence="6">
    <location>
        <begin position="335"/>
        <end position="357"/>
    </location>
</feature>
<evidence type="ECO:0000256" key="2">
    <source>
        <dbReference type="ARBA" id="ARBA00022448"/>
    </source>
</evidence>
<dbReference type="OrthoDB" id="9768783at2"/>
<feature type="domain" description="Major facilitator superfamily (MFS) profile" evidence="7">
    <location>
        <begin position="243"/>
        <end position="431"/>
    </location>
</feature>
<dbReference type="InterPro" id="IPR050495">
    <property type="entry name" value="ATG22/LtaA_families"/>
</dbReference>
<protein>
    <submittedName>
        <fullName evidence="8">MFS transporter</fullName>
    </submittedName>
</protein>
<feature type="transmembrane region" description="Helical" evidence="6">
    <location>
        <begin position="21"/>
        <end position="38"/>
    </location>
</feature>
<sequence length="431" mass="48699">MLQKGDKKLINSWAFYDWANSVYSLVIATAVFPLYYSAVTKDQVVNFLWMEWEHPDTLYSYALSFSFLVVAFISPILSGIADYTGSKKKFMRFFCTLGSLSVMSLYFFDSIETVWIGIVFTILASIGFWASLVFYNAYLPEIAHPDQQDRASAKGFIFGYIGSVILLIINLLLIQMPDLFGITASQASKISFVMVGLWWLGFAQITFRKLPNNVHNRKPEKDYIWKGFRELKIVAKQVVENPTLKRFLISFFLLSVGVQTIILLATIFGSSELGLAAIDLIITVLLIQIVAIFGAFLFSRISEMKGNIMALKITIFIWMIVCFCAFLLHKELPNVAIYFYALGGILGLVLGAIQSLARSTYSKLLPETQDHATYFSFYDVTEKIAIVLGTLVYGFLYAMTDSMQWSVLSLALFFLAAFVVLSTMKKTKYVQ</sequence>
<dbReference type="PROSITE" id="PS50850">
    <property type="entry name" value="MFS"/>
    <property type="match status" value="1"/>
</dbReference>
<dbReference type="AlphaFoldDB" id="A0A2S7W8Y9"/>
<dbReference type="Gene3D" id="1.20.1250.20">
    <property type="entry name" value="MFS general substrate transporter like domains"/>
    <property type="match status" value="1"/>
</dbReference>
<feature type="transmembrane region" description="Helical" evidence="6">
    <location>
        <begin position="274"/>
        <end position="298"/>
    </location>
</feature>
<keyword evidence="3 6" id="KW-0812">Transmembrane</keyword>
<keyword evidence="9" id="KW-1185">Reference proteome</keyword>
<evidence type="ECO:0000256" key="3">
    <source>
        <dbReference type="ARBA" id="ARBA00022692"/>
    </source>
</evidence>
<feature type="transmembrane region" description="Helical" evidence="6">
    <location>
        <begin position="187"/>
        <end position="207"/>
    </location>
</feature>
<keyword evidence="4 6" id="KW-1133">Transmembrane helix</keyword>
<feature type="transmembrane region" description="Helical" evidence="6">
    <location>
        <begin position="310"/>
        <end position="329"/>
    </location>
</feature>
<feature type="transmembrane region" description="Helical" evidence="6">
    <location>
        <begin position="156"/>
        <end position="175"/>
    </location>
</feature>
<dbReference type="InterPro" id="IPR024671">
    <property type="entry name" value="Atg22-like"/>
</dbReference>
<keyword evidence="2" id="KW-0813">Transport</keyword>
<evidence type="ECO:0000313" key="8">
    <source>
        <dbReference type="EMBL" id="PQJ74104.1"/>
    </source>
</evidence>
<proteinExistence type="predicted"/>